<dbReference type="PANTHER" id="PTHR36456">
    <property type="entry name" value="UPF0232 PROTEIN SCO3875"/>
    <property type="match status" value="1"/>
</dbReference>
<evidence type="ECO:0000313" key="2">
    <source>
        <dbReference type="Proteomes" id="UP001595907"/>
    </source>
</evidence>
<organism evidence="1 2">
    <name type="scientific">Ferruginibacter yonginensis</name>
    <dbReference type="NCBI Taxonomy" id="1310416"/>
    <lineage>
        <taxon>Bacteria</taxon>
        <taxon>Pseudomonadati</taxon>
        <taxon>Bacteroidota</taxon>
        <taxon>Chitinophagia</taxon>
        <taxon>Chitinophagales</taxon>
        <taxon>Chitinophagaceae</taxon>
        <taxon>Ferruginibacter</taxon>
    </lineage>
</organism>
<accession>A0ABV8QP04</accession>
<dbReference type="PANTHER" id="PTHR36456:SF1">
    <property type="entry name" value="UPF0232 PROTEIN SCO3875"/>
    <property type="match status" value="1"/>
</dbReference>
<comment type="caution">
    <text evidence="1">The sequence shown here is derived from an EMBL/GenBank/DDBJ whole genome shotgun (WGS) entry which is preliminary data.</text>
</comment>
<protein>
    <submittedName>
        <fullName evidence="1">DUF721 domain-containing protein</fullName>
    </submittedName>
</protein>
<proteinExistence type="predicted"/>
<dbReference type="Pfam" id="PF05258">
    <property type="entry name" value="DciA"/>
    <property type="match status" value="1"/>
</dbReference>
<dbReference type="Proteomes" id="UP001595907">
    <property type="component" value="Unassembled WGS sequence"/>
</dbReference>
<dbReference type="RefSeq" id="WP_379705934.1">
    <property type="nucleotide sequence ID" value="NZ_JBHSCZ010000001.1"/>
</dbReference>
<evidence type="ECO:0000313" key="1">
    <source>
        <dbReference type="EMBL" id="MFC4261491.1"/>
    </source>
</evidence>
<name>A0ABV8QP04_9BACT</name>
<dbReference type="EMBL" id="JBHSCZ010000001">
    <property type="protein sequence ID" value="MFC4261491.1"/>
    <property type="molecule type" value="Genomic_DNA"/>
</dbReference>
<sequence>MAELSIGEALQLFLKKSKLKAGVQAVQIETIWETLMGKTVAKYTDKIQIVGSTLFINTNVAPLKNELLYQKDTIIQRVNEALGEKIIKEVVVR</sequence>
<gene>
    <name evidence="1" type="ORF">ACFOWM_01255</name>
</gene>
<keyword evidence="2" id="KW-1185">Reference proteome</keyword>
<dbReference type="InterPro" id="IPR007922">
    <property type="entry name" value="DciA-like"/>
</dbReference>
<reference evidence="2" key="1">
    <citation type="journal article" date="2019" name="Int. J. Syst. Evol. Microbiol.">
        <title>The Global Catalogue of Microorganisms (GCM) 10K type strain sequencing project: providing services to taxonomists for standard genome sequencing and annotation.</title>
        <authorList>
            <consortium name="The Broad Institute Genomics Platform"/>
            <consortium name="The Broad Institute Genome Sequencing Center for Infectious Disease"/>
            <person name="Wu L."/>
            <person name="Ma J."/>
        </authorList>
    </citation>
    <scope>NUCLEOTIDE SEQUENCE [LARGE SCALE GENOMIC DNA]</scope>
    <source>
        <strain evidence="2">CECT 8289</strain>
    </source>
</reference>